<accession>A0A5C6MI99</accession>
<evidence type="ECO:0000313" key="2">
    <source>
        <dbReference type="EMBL" id="TWW54361.1"/>
    </source>
</evidence>
<dbReference type="AlphaFoldDB" id="A0A5C6MI99"/>
<gene>
    <name evidence="2" type="ORF">D4764_0179130</name>
</gene>
<protein>
    <submittedName>
        <fullName evidence="2">Uncharacterized protein</fullName>
    </submittedName>
</protein>
<proteinExistence type="predicted"/>
<sequence>MRGNLSLVTKKGILLGTSLARPGDRTSRDDPGQQGPTGQTEANPGQPEATRASLALARPGPAWRDPGQPEATRASLRRPGPAWRDPGQPETTRASLM</sequence>
<name>A0A5C6MI99_9TELE</name>
<feature type="region of interest" description="Disordered" evidence="1">
    <location>
        <begin position="1"/>
        <end position="97"/>
    </location>
</feature>
<dbReference type="EMBL" id="RHFK02000275">
    <property type="protein sequence ID" value="TWW54361.1"/>
    <property type="molecule type" value="Genomic_DNA"/>
</dbReference>
<comment type="caution">
    <text evidence="2">The sequence shown here is derived from an EMBL/GenBank/DDBJ whole genome shotgun (WGS) entry which is preliminary data.</text>
</comment>
<reference evidence="2 3" key="1">
    <citation type="submission" date="2019-04" db="EMBL/GenBank/DDBJ databases">
        <title>Chromosome genome assembly for Takifugu flavidus.</title>
        <authorList>
            <person name="Xiao S."/>
        </authorList>
    </citation>
    <scope>NUCLEOTIDE SEQUENCE [LARGE SCALE GENOMIC DNA]</scope>
    <source>
        <strain evidence="2">HTHZ2018</strain>
        <tissue evidence="2">Muscle</tissue>
    </source>
</reference>
<feature type="compositionally biased region" description="Basic and acidic residues" evidence="1">
    <location>
        <begin position="22"/>
        <end position="31"/>
    </location>
</feature>
<evidence type="ECO:0000313" key="3">
    <source>
        <dbReference type="Proteomes" id="UP000324091"/>
    </source>
</evidence>
<organism evidence="2 3">
    <name type="scientific">Takifugu flavidus</name>
    <name type="common">sansaifugu</name>
    <dbReference type="NCBI Taxonomy" id="433684"/>
    <lineage>
        <taxon>Eukaryota</taxon>
        <taxon>Metazoa</taxon>
        <taxon>Chordata</taxon>
        <taxon>Craniata</taxon>
        <taxon>Vertebrata</taxon>
        <taxon>Euteleostomi</taxon>
        <taxon>Actinopterygii</taxon>
        <taxon>Neopterygii</taxon>
        <taxon>Teleostei</taxon>
        <taxon>Neoteleostei</taxon>
        <taxon>Acanthomorphata</taxon>
        <taxon>Eupercaria</taxon>
        <taxon>Tetraodontiformes</taxon>
        <taxon>Tetradontoidea</taxon>
        <taxon>Tetraodontidae</taxon>
        <taxon>Takifugu</taxon>
    </lineage>
</organism>
<evidence type="ECO:0000256" key="1">
    <source>
        <dbReference type="SAM" id="MobiDB-lite"/>
    </source>
</evidence>
<keyword evidence="3" id="KW-1185">Reference proteome</keyword>
<dbReference type="Proteomes" id="UP000324091">
    <property type="component" value="Unassembled WGS sequence"/>
</dbReference>
<feature type="compositionally biased region" description="Polar residues" evidence="1">
    <location>
        <begin position="34"/>
        <end position="43"/>
    </location>
</feature>